<evidence type="ECO:0000313" key="2">
    <source>
        <dbReference type="Proteomes" id="UP000275749"/>
    </source>
</evidence>
<evidence type="ECO:0000313" key="1">
    <source>
        <dbReference type="EMBL" id="ROR55062.1"/>
    </source>
</evidence>
<dbReference type="AlphaFoldDB" id="A0A3N1ZY58"/>
<dbReference type="RefSeq" id="WP_123575976.1">
    <property type="nucleotide sequence ID" value="NZ_RKHG01000001.1"/>
</dbReference>
<name>A0A3N1ZY58_9ACTN</name>
<protein>
    <submittedName>
        <fullName evidence="1">Uncharacterized protein</fullName>
    </submittedName>
</protein>
<organism evidence="1 2">
    <name type="scientific">Luteococcus japonicus</name>
    <dbReference type="NCBI Taxonomy" id="33984"/>
    <lineage>
        <taxon>Bacteria</taxon>
        <taxon>Bacillati</taxon>
        <taxon>Actinomycetota</taxon>
        <taxon>Actinomycetes</taxon>
        <taxon>Propionibacteriales</taxon>
        <taxon>Propionibacteriaceae</taxon>
        <taxon>Luteococcus</taxon>
    </lineage>
</organism>
<dbReference type="Proteomes" id="UP000275749">
    <property type="component" value="Unassembled WGS sequence"/>
</dbReference>
<accession>A0A3N1ZY58</accession>
<sequence length="304" mass="33865">MRITEYYGIEGEVPFLDVRIDRDNKLFIDPFVVRHAVAPSPHAESARTCLDTFFAEVTSCSLSEDDGRRRRGAQLLSSFKEPKETRLGLAQHGFDGHGAAVDIGDRIWGALNVSLAALVSVGLLRRVEQLPLFVEGVGNDVTSDLTTRLIMQPLLDFTAEMVGIFPEFASQGMVTSEMTVWSGGDLDWAVKPTKLPAPSGHPLVLVPAGWVSTALEVRGTRFYEKAILDFAQAENLSMDRRGKVVKVAKPKLMLDPRYDRATQNQIEIILRAFDQDVDLLERFDQFVSAKYDGPDQDRISRRIA</sequence>
<gene>
    <name evidence="1" type="ORF">EDD41_2313</name>
</gene>
<proteinExistence type="predicted"/>
<comment type="caution">
    <text evidence="1">The sequence shown here is derived from an EMBL/GenBank/DDBJ whole genome shotgun (WGS) entry which is preliminary data.</text>
</comment>
<dbReference type="EMBL" id="RKHG01000001">
    <property type="protein sequence ID" value="ROR55062.1"/>
    <property type="molecule type" value="Genomic_DNA"/>
</dbReference>
<reference evidence="1 2" key="1">
    <citation type="submission" date="2018-11" db="EMBL/GenBank/DDBJ databases">
        <title>Sequencing the genomes of 1000 actinobacteria strains.</title>
        <authorList>
            <person name="Klenk H.-P."/>
        </authorList>
    </citation>
    <scope>NUCLEOTIDE SEQUENCE [LARGE SCALE GENOMIC DNA]</scope>
    <source>
        <strain evidence="1 2">DSM 10546</strain>
    </source>
</reference>